<keyword evidence="1" id="KW-0812">Transmembrane</keyword>
<dbReference type="Gene3D" id="1.25.40.10">
    <property type="entry name" value="Tetratricopeptide repeat domain"/>
    <property type="match status" value="1"/>
</dbReference>
<comment type="caution">
    <text evidence="2">The sequence shown here is derived from an EMBL/GenBank/DDBJ whole genome shotgun (WGS) entry which is preliminary data.</text>
</comment>
<protein>
    <recommendedName>
        <fullName evidence="4">Tetratricopeptide repeat protein</fullName>
    </recommendedName>
</protein>
<feature type="transmembrane region" description="Helical" evidence="1">
    <location>
        <begin position="88"/>
        <end position="108"/>
    </location>
</feature>
<proteinExistence type="predicted"/>
<organism evidence="2 3">
    <name type="scientific">Rudanella paleaurantiibacter</name>
    <dbReference type="NCBI Taxonomy" id="2614655"/>
    <lineage>
        <taxon>Bacteria</taxon>
        <taxon>Pseudomonadati</taxon>
        <taxon>Bacteroidota</taxon>
        <taxon>Cytophagia</taxon>
        <taxon>Cytophagales</taxon>
        <taxon>Cytophagaceae</taxon>
        <taxon>Rudanella</taxon>
    </lineage>
</organism>
<keyword evidence="3" id="KW-1185">Reference proteome</keyword>
<evidence type="ECO:0000313" key="2">
    <source>
        <dbReference type="EMBL" id="KAB7731479.1"/>
    </source>
</evidence>
<evidence type="ECO:0000313" key="3">
    <source>
        <dbReference type="Proteomes" id="UP000488299"/>
    </source>
</evidence>
<keyword evidence="1" id="KW-1133">Transmembrane helix</keyword>
<evidence type="ECO:0008006" key="4">
    <source>
        <dbReference type="Google" id="ProtNLM"/>
    </source>
</evidence>
<gene>
    <name evidence="2" type="ORF">F5984_11875</name>
</gene>
<dbReference type="AlphaFoldDB" id="A0A7J5U1C2"/>
<evidence type="ECO:0000256" key="1">
    <source>
        <dbReference type="SAM" id="Phobius"/>
    </source>
</evidence>
<sequence>MKFTTEVLEQIERYLANQLPDTDRRAIEERMEKEPAFRETVQSLQRTQRFAQEAELIRMARAVMTQLDAEPMPEPVPEGATTPSGRGVFWRLAMAAILLLVGGVYLIVSEVSLANADLNAGVHRDAVQTPRDELRPAEQQALDQFIRANAYYTDGNFATAVSLYEKAARAPISPYLREAIWWNLSLACLKLGAVDKARWYWSQYEAIEHPRFPGTLLDRTRIRVRIFWRGLFD</sequence>
<dbReference type="Proteomes" id="UP000488299">
    <property type="component" value="Unassembled WGS sequence"/>
</dbReference>
<dbReference type="RefSeq" id="WP_152124448.1">
    <property type="nucleotide sequence ID" value="NZ_WELI01000003.1"/>
</dbReference>
<dbReference type="InterPro" id="IPR011990">
    <property type="entry name" value="TPR-like_helical_dom_sf"/>
</dbReference>
<dbReference type="EMBL" id="WELI01000003">
    <property type="protein sequence ID" value="KAB7731479.1"/>
    <property type="molecule type" value="Genomic_DNA"/>
</dbReference>
<accession>A0A7J5U1C2</accession>
<dbReference type="SUPFAM" id="SSF48452">
    <property type="entry name" value="TPR-like"/>
    <property type="match status" value="1"/>
</dbReference>
<reference evidence="2 3" key="1">
    <citation type="submission" date="2019-10" db="EMBL/GenBank/DDBJ databases">
        <title>Rudanella paleaurantiibacter sp. nov., isolated from sludge.</title>
        <authorList>
            <person name="Xu S.Q."/>
        </authorList>
    </citation>
    <scope>NUCLEOTIDE SEQUENCE [LARGE SCALE GENOMIC DNA]</scope>
    <source>
        <strain evidence="2 3">HX-22-17</strain>
    </source>
</reference>
<name>A0A7J5U1C2_9BACT</name>
<keyword evidence="1" id="KW-0472">Membrane</keyword>